<dbReference type="EMBL" id="CAQQ02181035">
    <property type="status" value="NOT_ANNOTATED_CDS"/>
    <property type="molecule type" value="Genomic_DNA"/>
</dbReference>
<evidence type="ECO:0000313" key="2">
    <source>
        <dbReference type="EnsemblMetazoa" id="MESCA001261-PA"/>
    </source>
</evidence>
<protein>
    <submittedName>
        <fullName evidence="2">Uncharacterized protein</fullName>
    </submittedName>
</protein>
<dbReference type="Proteomes" id="UP000015102">
    <property type="component" value="Unassembled WGS sequence"/>
</dbReference>
<dbReference type="AlphaFoldDB" id="T1GD80"/>
<proteinExistence type="predicted"/>
<reference evidence="3" key="1">
    <citation type="submission" date="2013-02" db="EMBL/GenBank/DDBJ databases">
        <authorList>
            <person name="Hughes D."/>
        </authorList>
    </citation>
    <scope>NUCLEOTIDE SEQUENCE</scope>
    <source>
        <strain>Durham</strain>
        <strain evidence="3">NC isolate 2 -- Noor lab</strain>
    </source>
</reference>
<keyword evidence="3" id="KW-1185">Reference proteome</keyword>
<evidence type="ECO:0000313" key="3">
    <source>
        <dbReference type="Proteomes" id="UP000015102"/>
    </source>
</evidence>
<feature type="region of interest" description="Disordered" evidence="1">
    <location>
        <begin position="148"/>
        <end position="201"/>
    </location>
</feature>
<evidence type="ECO:0000256" key="1">
    <source>
        <dbReference type="SAM" id="MobiDB-lite"/>
    </source>
</evidence>
<name>T1GD80_MEGSC</name>
<dbReference type="EnsemblMetazoa" id="MESCA001261-RA">
    <property type="protein sequence ID" value="MESCA001261-PA"/>
    <property type="gene ID" value="MESCA001261"/>
</dbReference>
<dbReference type="PANTHER" id="PTHR40240:SF1">
    <property type="entry name" value="PLEXUS, ISOFORM A"/>
    <property type="match status" value="1"/>
</dbReference>
<feature type="compositionally biased region" description="Polar residues" evidence="1">
    <location>
        <begin position="173"/>
        <end position="194"/>
    </location>
</feature>
<dbReference type="HOGENOM" id="CLU_117953_0_0_1"/>
<dbReference type="STRING" id="36166.T1GD80"/>
<reference evidence="2" key="2">
    <citation type="submission" date="2015-06" db="UniProtKB">
        <authorList>
            <consortium name="EnsemblMetazoa"/>
        </authorList>
    </citation>
    <scope>IDENTIFICATION</scope>
</reference>
<organism evidence="2 3">
    <name type="scientific">Megaselia scalaris</name>
    <name type="common">Humpbacked fly</name>
    <name type="synonym">Phora scalaris</name>
    <dbReference type="NCBI Taxonomy" id="36166"/>
    <lineage>
        <taxon>Eukaryota</taxon>
        <taxon>Metazoa</taxon>
        <taxon>Ecdysozoa</taxon>
        <taxon>Arthropoda</taxon>
        <taxon>Hexapoda</taxon>
        <taxon>Insecta</taxon>
        <taxon>Pterygota</taxon>
        <taxon>Neoptera</taxon>
        <taxon>Endopterygota</taxon>
        <taxon>Diptera</taxon>
        <taxon>Brachycera</taxon>
        <taxon>Muscomorpha</taxon>
        <taxon>Platypezoidea</taxon>
        <taxon>Phoridae</taxon>
        <taxon>Megaseliini</taxon>
        <taxon>Megaselia</taxon>
    </lineage>
</organism>
<accession>T1GD80</accession>
<dbReference type="PANTHER" id="PTHR40240">
    <property type="entry name" value="PLEXUS, ISOFORM A"/>
    <property type="match status" value="1"/>
</dbReference>
<sequence length="201" mass="23477">MFGKCRKISHLEKKLYRQSVYHPKCKKSTTKLGGGALVCTFCYHSLLNQWRKYESQPNPPSPSERTYNWHDYICHVCSVQTYRKRVRALLVNEYPNLKNHKRCEDALLLENAEYATVCLDCYESLRMQTSQYDRLGIPLARRQFNWIQQKPPPEDSPDVSVARMPCGERSDKVQISSAMRQLPNKKNNSSPKQFSNEKAKE</sequence>